<accession>A0ABV3BTI1</accession>
<dbReference type="Pfam" id="PF05729">
    <property type="entry name" value="NACHT"/>
    <property type="match status" value="1"/>
</dbReference>
<proteinExistence type="predicted"/>
<feature type="domain" description="NACHT" evidence="2">
    <location>
        <begin position="142"/>
        <end position="311"/>
    </location>
</feature>
<dbReference type="InterPro" id="IPR027417">
    <property type="entry name" value="P-loop_NTPase"/>
</dbReference>
<feature type="transmembrane region" description="Helical" evidence="1">
    <location>
        <begin position="42"/>
        <end position="66"/>
    </location>
</feature>
<dbReference type="SUPFAM" id="SSF52540">
    <property type="entry name" value="P-loop containing nucleoside triphosphate hydrolases"/>
    <property type="match status" value="2"/>
</dbReference>
<evidence type="ECO:0000313" key="3">
    <source>
        <dbReference type="EMBL" id="MEU6824321.1"/>
    </source>
</evidence>
<feature type="transmembrane region" description="Helical" evidence="1">
    <location>
        <begin position="739"/>
        <end position="761"/>
    </location>
</feature>
<feature type="transmembrane region" description="Helical" evidence="1">
    <location>
        <begin position="482"/>
        <end position="501"/>
    </location>
</feature>
<feature type="transmembrane region" description="Helical" evidence="1">
    <location>
        <begin position="672"/>
        <end position="691"/>
    </location>
</feature>
<feature type="transmembrane region" description="Helical" evidence="1">
    <location>
        <begin position="539"/>
        <end position="560"/>
    </location>
</feature>
<keyword evidence="1" id="KW-0472">Membrane</keyword>
<keyword evidence="4" id="KW-1185">Reference proteome</keyword>
<comment type="caution">
    <text evidence="3">The sequence shown here is derived from an EMBL/GenBank/DDBJ whole genome shotgun (WGS) entry which is preliminary data.</text>
</comment>
<gene>
    <name evidence="3" type="ORF">ABZ921_27130</name>
</gene>
<evidence type="ECO:0000313" key="4">
    <source>
        <dbReference type="Proteomes" id="UP001551176"/>
    </source>
</evidence>
<dbReference type="Proteomes" id="UP001551176">
    <property type="component" value="Unassembled WGS sequence"/>
</dbReference>
<sequence length="813" mass="85799">MGARQVRGPARWLFVGGAATLLASGVWAVWSMRVGGMQPQDVAGVLGLPLGVFGLLVGSAISLSALRLQRASDGLAVALDRLAGAVEDVEVAERTHMLGTGAHLIDLHVDVEPRGGGGVVPPPGLQRLSDVARWYCAAPGRLVVTGPAGAGKTVLAVHLVVRLLEARSPGSPVPVRLSIRDLPPPGRRRWRGLRRAPGGLEQWLVTSLVNSYDVDGVAAADLVARRLVIPVLDGLDEMDGEGDEDDEGGSGRARQALAELNEYQGLGGSSPLVLTCRAQRYAELADQQAWLREATVLRIAGVDADQADAYVQLRSDGRASPMDAVADVMRGSAAGPVAGLLSSPFYLGLAFAVYGEGAGSLRPLADFRTEGELREYLLARCVPTATAAANAAARRARSSLAGTGSVRSRQAEYEAGAVHRWLHHMAGPEGRIASVGDVVGTWITLTLSVVTGLAMVALVLHVVPDALAGWFPESWWEHRQGAGMSLFAAGTFALGAGVGWMSTLSEREPSRVSERARQRPARVGERLAGAVRRTCRTAYGALVPPAAVVLGASFVYGDWYGDVPGWVWYVLGAVTGALFFAFLAYEENLVAHTDRRERIECAVLPALGIPAGLVLRGAVGSAVALPVGMVALIAIGGLLKRLGLARTYSLIGGAGTCAYVADPGTLWPDGRFPPGFMVGFAAAYVLGCFLLGSDKAAHTREAVQRAGRRIDWLRPLGSFALVMLAGLVAATQLGFAGVVFLALALATLRLIGPVIYALLILTAHLLGRMPLTPDTFLAWAYHAGLLRIVGGAYQFRHSELQEWLDRNPTPPDR</sequence>
<feature type="transmembrane region" description="Helical" evidence="1">
    <location>
        <begin position="566"/>
        <end position="585"/>
    </location>
</feature>
<feature type="transmembrane region" description="Helical" evidence="1">
    <location>
        <begin position="12"/>
        <end position="30"/>
    </location>
</feature>
<evidence type="ECO:0000256" key="1">
    <source>
        <dbReference type="SAM" id="Phobius"/>
    </source>
</evidence>
<reference evidence="3 4" key="1">
    <citation type="submission" date="2024-06" db="EMBL/GenBank/DDBJ databases">
        <title>The Natural Products Discovery Center: Release of the First 8490 Sequenced Strains for Exploring Actinobacteria Biosynthetic Diversity.</title>
        <authorList>
            <person name="Kalkreuter E."/>
            <person name="Kautsar S.A."/>
            <person name="Yang D."/>
            <person name="Bader C.D."/>
            <person name="Teijaro C.N."/>
            <person name="Fluegel L."/>
            <person name="Davis C.M."/>
            <person name="Simpson J.R."/>
            <person name="Lauterbach L."/>
            <person name="Steele A.D."/>
            <person name="Gui C."/>
            <person name="Meng S."/>
            <person name="Li G."/>
            <person name="Viehrig K."/>
            <person name="Ye F."/>
            <person name="Su P."/>
            <person name="Kiefer A.F."/>
            <person name="Nichols A."/>
            <person name="Cepeda A.J."/>
            <person name="Yan W."/>
            <person name="Fan B."/>
            <person name="Jiang Y."/>
            <person name="Adhikari A."/>
            <person name="Zheng C.-J."/>
            <person name="Schuster L."/>
            <person name="Cowan T.M."/>
            <person name="Smanski M.J."/>
            <person name="Chevrette M.G."/>
            <person name="De Carvalho L.P.S."/>
            <person name="Shen B."/>
        </authorList>
    </citation>
    <scope>NUCLEOTIDE SEQUENCE [LARGE SCALE GENOMIC DNA]</scope>
    <source>
        <strain evidence="3 4">NPDC046838</strain>
    </source>
</reference>
<dbReference type="InterPro" id="IPR007111">
    <property type="entry name" value="NACHT_NTPase"/>
</dbReference>
<keyword evidence="1" id="KW-1133">Transmembrane helix</keyword>
<name>A0ABV3BTI1_9ACTN</name>
<dbReference type="EMBL" id="JBEYXV010000015">
    <property type="protein sequence ID" value="MEU6824321.1"/>
    <property type="molecule type" value="Genomic_DNA"/>
</dbReference>
<protein>
    <submittedName>
        <fullName evidence="3">NACHT domain-containing protein</fullName>
    </submittedName>
</protein>
<keyword evidence="1" id="KW-0812">Transmembrane</keyword>
<evidence type="ECO:0000259" key="2">
    <source>
        <dbReference type="Pfam" id="PF05729"/>
    </source>
</evidence>
<dbReference type="Gene3D" id="3.40.50.300">
    <property type="entry name" value="P-loop containing nucleotide triphosphate hydrolases"/>
    <property type="match status" value="1"/>
</dbReference>
<organism evidence="3 4">
    <name type="scientific">Streptomyces atriruber</name>
    <dbReference type="NCBI Taxonomy" id="545121"/>
    <lineage>
        <taxon>Bacteria</taxon>
        <taxon>Bacillati</taxon>
        <taxon>Actinomycetota</taxon>
        <taxon>Actinomycetes</taxon>
        <taxon>Kitasatosporales</taxon>
        <taxon>Streptomycetaceae</taxon>
        <taxon>Streptomyces</taxon>
    </lineage>
</organism>
<feature type="transmembrane region" description="Helical" evidence="1">
    <location>
        <begin position="712"/>
        <end position="733"/>
    </location>
</feature>
<feature type="transmembrane region" description="Helical" evidence="1">
    <location>
        <begin position="439"/>
        <end position="462"/>
    </location>
</feature>
<feature type="transmembrane region" description="Helical" evidence="1">
    <location>
        <begin position="606"/>
        <end position="639"/>
    </location>
</feature>
<dbReference type="RefSeq" id="WP_359353617.1">
    <property type="nucleotide sequence ID" value="NZ_JBEYXV010000015.1"/>
</dbReference>